<reference evidence="4 5" key="1">
    <citation type="submission" date="2020-12" db="EMBL/GenBank/DDBJ databases">
        <title>Draft genome sequence of furan degrading bacterial strain FUR100.</title>
        <authorList>
            <person name="Woiski C."/>
        </authorList>
    </citation>
    <scope>NUCLEOTIDE SEQUENCE [LARGE SCALE GENOMIC DNA]</scope>
    <source>
        <strain evidence="4 5">FUR100</strain>
    </source>
</reference>
<evidence type="ECO:0000313" key="5">
    <source>
        <dbReference type="Proteomes" id="UP000627573"/>
    </source>
</evidence>
<dbReference type="AlphaFoldDB" id="A0A401N0V8"/>
<dbReference type="RefSeq" id="WP_020906218.1">
    <property type="nucleotide sequence ID" value="NZ_BHXB01000001.1"/>
</dbReference>
<comment type="caution">
    <text evidence="4">The sequence shown here is derived from an EMBL/GenBank/DDBJ whole genome shotgun (WGS) entry which is preliminary data.</text>
</comment>
<dbReference type="PANTHER" id="PTHR30024">
    <property type="entry name" value="ALIPHATIC SULFONATES-BINDING PROTEIN-RELATED"/>
    <property type="match status" value="1"/>
</dbReference>
<organism evidence="4 5">
    <name type="scientific">Rhodococcus erythropolis</name>
    <name type="common">Arthrobacter picolinophilus</name>
    <dbReference type="NCBI Taxonomy" id="1833"/>
    <lineage>
        <taxon>Bacteria</taxon>
        <taxon>Bacillati</taxon>
        <taxon>Actinomycetota</taxon>
        <taxon>Actinomycetes</taxon>
        <taxon>Mycobacteriales</taxon>
        <taxon>Nocardiaceae</taxon>
        <taxon>Rhodococcus</taxon>
        <taxon>Rhodococcus erythropolis group</taxon>
    </lineage>
</organism>
<evidence type="ECO:0000256" key="1">
    <source>
        <dbReference type="ARBA" id="ARBA00004418"/>
    </source>
</evidence>
<evidence type="ECO:0000256" key="3">
    <source>
        <dbReference type="ARBA" id="ARBA00022729"/>
    </source>
</evidence>
<dbReference type="PROSITE" id="PS51257">
    <property type="entry name" value="PROKAR_LIPOPROTEIN"/>
    <property type="match status" value="1"/>
</dbReference>
<dbReference type="EMBL" id="JAECSB010000044">
    <property type="protein sequence ID" value="MBH5143790.1"/>
    <property type="molecule type" value="Genomic_DNA"/>
</dbReference>
<name>A0A401N0V8_RHOER</name>
<evidence type="ECO:0000313" key="4">
    <source>
        <dbReference type="EMBL" id="MBH5143790.1"/>
    </source>
</evidence>
<dbReference type="SUPFAM" id="SSF53850">
    <property type="entry name" value="Periplasmic binding protein-like II"/>
    <property type="match status" value="1"/>
</dbReference>
<dbReference type="PANTHER" id="PTHR30024:SF47">
    <property type="entry name" value="TAURINE-BINDING PERIPLASMIC PROTEIN"/>
    <property type="match status" value="1"/>
</dbReference>
<comment type="similarity">
    <text evidence="2">Belongs to the bacterial solute-binding protein SsuA/TauA family.</text>
</comment>
<keyword evidence="3" id="KW-0732">Signal</keyword>
<dbReference type="Pfam" id="PF13379">
    <property type="entry name" value="NMT1_2"/>
    <property type="match status" value="1"/>
</dbReference>
<dbReference type="Proteomes" id="UP000627573">
    <property type="component" value="Unassembled WGS sequence"/>
</dbReference>
<accession>A0A401N0V8</accession>
<dbReference type="OMA" id="HENSFAN"/>
<gene>
    <name evidence="4" type="ORF">I3517_14345</name>
</gene>
<sequence length="345" mass="36334">MRPTKQSRRAAAIAVTSILALAACGGNDKPATVDGVTSLRVNTSIPTITIAGALAMDAQDIDAAHGLDVQFDMAGASSTLSIEAVLSRDADLALAGPPSILAAMREGAPLTILGSTANNLQVLVIRQDVIDRLGITPDAPIEKRMEALRGLTIGTNPSGSTYQTLLRNELGRYGLNPDNDVKLIGIQDSNALVTGLAQGQFDAVATSSGVVEQAIINSGAVVWISGPRGDIEATADVPVLAMVGRTDWVNENAEVVDKFRAAMGESLDSLESDRDTLGPILKEKYFPATDQGVWDLAWAESAGGYPDEPTFPRSSYDFWVENDPKGVAAYEDANYEDVTYAPAKG</sequence>
<dbReference type="Gene3D" id="3.40.190.10">
    <property type="entry name" value="Periplasmic binding protein-like II"/>
    <property type="match status" value="2"/>
</dbReference>
<keyword evidence="5" id="KW-1185">Reference proteome</keyword>
<proteinExistence type="inferred from homology"/>
<comment type="subcellular location">
    <subcellularLocation>
        <location evidence="1">Periplasm</location>
    </subcellularLocation>
</comment>
<dbReference type="GO" id="GO:0042597">
    <property type="term" value="C:periplasmic space"/>
    <property type="evidence" value="ECO:0007669"/>
    <property type="project" value="UniProtKB-SubCell"/>
</dbReference>
<evidence type="ECO:0000256" key="2">
    <source>
        <dbReference type="ARBA" id="ARBA00010742"/>
    </source>
</evidence>
<protein>
    <submittedName>
        <fullName evidence="4">ABC transporter substrate-binding protein</fullName>
    </submittedName>
</protein>